<protein>
    <submittedName>
        <fullName evidence="1">Uncharacterized protein</fullName>
    </submittedName>
</protein>
<reference evidence="1" key="1">
    <citation type="submission" date="2014-09" db="EMBL/GenBank/DDBJ databases">
        <authorList>
            <person name="Magalhaes I.L.F."/>
            <person name="Oliveira U."/>
            <person name="Santos F.R."/>
            <person name="Vidigal T.H.D.A."/>
            <person name="Brescovit A.D."/>
            <person name="Santos A.J."/>
        </authorList>
    </citation>
    <scope>NUCLEOTIDE SEQUENCE</scope>
    <source>
        <tissue evidence="1">Shoot tissue taken approximately 20 cm above the soil surface</tissue>
    </source>
</reference>
<accession>A0A0A9DFI3</accession>
<sequence length="72" mass="8495">MQAFIQTKVLFSRKRSRITGNYSTTLRTLILPFLSFLQESSKGRLSSLRDSCNQQEQYQTILQRQQNYYLLG</sequence>
<organism evidence="1">
    <name type="scientific">Arundo donax</name>
    <name type="common">Giant reed</name>
    <name type="synonym">Donax arundinaceus</name>
    <dbReference type="NCBI Taxonomy" id="35708"/>
    <lineage>
        <taxon>Eukaryota</taxon>
        <taxon>Viridiplantae</taxon>
        <taxon>Streptophyta</taxon>
        <taxon>Embryophyta</taxon>
        <taxon>Tracheophyta</taxon>
        <taxon>Spermatophyta</taxon>
        <taxon>Magnoliopsida</taxon>
        <taxon>Liliopsida</taxon>
        <taxon>Poales</taxon>
        <taxon>Poaceae</taxon>
        <taxon>PACMAD clade</taxon>
        <taxon>Arundinoideae</taxon>
        <taxon>Arundineae</taxon>
        <taxon>Arundo</taxon>
    </lineage>
</organism>
<reference evidence="1" key="2">
    <citation type="journal article" date="2015" name="Data Brief">
        <title>Shoot transcriptome of the giant reed, Arundo donax.</title>
        <authorList>
            <person name="Barrero R.A."/>
            <person name="Guerrero F.D."/>
            <person name="Moolhuijzen P."/>
            <person name="Goolsby J.A."/>
            <person name="Tidwell J."/>
            <person name="Bellgard S.E."/>
            <person name="Bellgard M.I."/>
        </authorList>
    </citation>
    <scope>NUCLEOTIDE SEQUENCE</scope>
    <source>
        <tissue evidence="1">Shoot tissue taken approximately 20 cm above the soil surface</tissue>
    </source>
</reference>
<dbReference type="AlphaFoldDB" id="A0A0A9DFI3"/>
<proteinExistence type="predicted"/>
<dbReference type="EMBL" id="GBRH01215388">
    <property type="protein sequence ID" value="JAD82507.1"/>
    <property type="molecule type" value="Transcribed_RNA"/>
</dbReference>
<name>A0A0A9DFI3_ARUDO</name>
<evidence type="ECO:0000313" key="1">
    <source>
        <dbReference type="EMBL" id="JAD82507.1"/>
    </source>
</evidence>